<dbReference type="AlphaFoldDB" id="A0ABD0LXP4"/>
<dbReference type="EMBL" id="JACVVK020000016">
    <property type="protein sequence ID" value="KAK7504295.1"/>
    <property type="molecule type" value="Genomic_DNA"/>
</dbReference>
<evidence type="ECO:0000313" key="1">
    <source>
        <dbReference type="EMBL" id="KAK7504295.1"/>
    </source>
</evidence>
<protein>
    <submittedName>
        <fullName evidence="1">Uncharacterized protein</fullName>
    </submittedName>
</protein>
<gene>
    <name evidence="1" type="ORF">BaRGS_00004599</name>
</gene>
<evidence type="ECO:0000313" key="2">
    <source>
        <dbReference type="Proteomes" id="UP001519460"/>
    </source>
</evidence>
<organism evidence="1 2">
    <name type="scientific">Batillaria attramentaria</name>
    <dbReference type="NCBI Taxonomy" id="370345"/>
    <lineage>
        <taxon>Eukaryota</taxon>
        <taxon>Metazoa</taxon>
        <taxon>Spiralia</taxon>
        <taxon>Lophotrochozoa</taxon>
        <taxon>Mollusca</taxon>
        <taxon>Gastropoda</taxon>
        <taxon>Caenogastropoda</taxon>
        <taxon>Sorbeoconcha</taxon>
        <taxon>Cerithioidea</taxon>
        <taxon>Batillariidae</taxon>
        <taxon>Batillaria</taxon>
    </lineage>
</organism>
<proteinExistence type="predicted"/>
<reference evidence="1 2" key="1">
    <citation type="journal article" date="2023" name="Sci. Data">
        <title>Genome assembly of the Korean intertidal mud-creeper Batillaria attramentaria.</title>
        <authorList>
            <person name="Patra A.K."/>
            <person name="Ho P.T."/>
            <person name="Jun S."/>
            <person name="Lee S.J."/>
            <person name="Kim Y."/>
            <person name="Won Y.J."/>
        </authorList>
    </citation>
    <scope>NUCLEOTIDE SEQUENCE [LARGE SCALE GENOMIC DNA]</scope>
    <source>
        <strain evidence="1">Wonlab-2016</strain>
    </source>
</reference>
<name>A0ABD0LXP4_9CAEN</name>
<dbReference type="Proteomes" id="UP001519460">
    <property type="component" value="Unassembled WGS sequence"/>
</dbReference>
<sequence length="93" mass="10314">MPTHPNRVVKVSSGVFVKGLSISSLIEVLDWRDTGSAQAPCSMRDNSTDQYKPAHKTKNLSLTLGSLFCLGTAFTLTHRTERSQITTRYNLTE</sequence>
<keyword evidence="2" id="KW-1185">Reference proteome</keyword>
<comment type="caution">
    <text evidence="1">The sequence shown here is derived from an EMBL/GenBank/DDBJ whole genome shotgun (WGS) entry which is preliminary data.</text>
</comment>
<accession>A0ABD0LXP4</accession>